<dbReference type="PANTHER" id="PTHR16148:SF23">
    <property type="entry name" value="B BOX-TYPE DOMAIN-CONTAINING PROTEIN-RELATED"/>
    <property type="match status" value="1"/>
</dbReference>
<dbReference type="AlphaFoldDB" id="F4QFQ1"/>
<keyword evidence="2" id="KW-1185">Reference proteome</keyword>
<evidence type="ECO:0000313" key="1">
    <source>
        <dbReference type="EMBL" id="EGG13504.1"/>
    </source>
</evidence>
<name>F4QFQ1_CACFS</name>
<gene>
    <name evidence="1" type="ORF">DFA_11265</name>
</gene>
<sequence>MCPQQQSMTTTTSSTLMTHRQNVIFSVFRNTVLIKHIFRCINSINHPYLTCNPQDSNNNNENNNKYIIKLTKYREWCDATLMVQNGYNNLLIDKINRNQVIVNFTSRTIQELCSSRSTTLDHLQFFLNHATTSLFFIGGRSLIIQACNGGNINVVKTLLQITHPLPLLYNTVNCIQAILKNINTTSPESTIQLLKLFLIDNNNNNNNQNNQNNNILFGENGIMNPKIIFQLGDRDLIELYYQNVAETTPKSKSNYDAVRLAMVNHKDGTNRLKLLEQYNQCCGVDDHLEYTRDMMKERFGADTLDPVELDMLVFNHTVLVSTDFAFTYSPVIRQLLKEMFDIGLVQLDRFTLYTYFFKSLVDQAFTKDTADRTQDGQYSYRGFVLFTHLLSFLPLDILKEMFAIVDGEEDEEEEFSSEAIGLSEWGKCALWLPCCIHWRDDRDEYTQHGLEILTYIFDTYNKDDQLDLAAPLTGVGSSDILHYLLEMERDTGHMLEFEGDRDLGAAIDARAIQYVLSSYHNLCMYVDYSQILNDPIRLMSDDFPSLLATMQQQSVQMKRSMSTDFLHKFELVKASVAGLGLTTAQISKIGAKGSSECFEAFKAHLDASSKYPIIFKAAVHNHQLEFINRHPELHFAANYVVGPSTSPSSLYTDYDTIRWLFRDNATALDNSDDYLFQLLTNNGGGNLQLVTSILLFKRSVHHYPLDQQQTDYKEYKQFRSRCKQVIRAKFHYSWFESSAELLMYFYRHHYPFNHSDKNNNNNNVNDTQVADGTLLGLLLNNKINK</sequence>
<dbReference type="Proteomes" id="UP000007797">
    <property type="component" value="Unassembled WGS sequence"/>
</dbReference>
<dbReference type="KEGG" id="dfa:DFA_11265"/>
<proteinExistence type="predicted"/>
<dbReference type="EMBL" id="GL883029">
    <property type="protein sequence ID" value="EGG13504.1"/>
    <property type="molecule type" value="Genomic_DNA"/>
</dbReference>
<protein>
    <submittedName>
        <fullName evidence="1">Uncharacterized protein</fullName>
    </submittedName>
</protein>
<dbReference type="PANTHER" id="PTHR16148">
    <property type="entry name" value="NF-KAPPA-B-REPRESSING FACTOR-RELATED"/>
    <property type="match status" value="1"/>
</dbReference>
<organism evidence="1 2">
    <name type="scientific">Cavenderia fasciculata</name>
    <name type="common">Slime mold</name>
    <name type="synonym">Dictyostelium fasciculatum</name>
    <dbReference type="NCBI Taxonomy" id="261658"/>
    <lineage>
        <taxon>Eukaryota</taxon>
        <taxon>Amoebozoa</taxon>
        <taxon>Evosea</taxon>
        <taxon>Eumycetozoa</taxon>
        <taxon>Dictyostelia</taxon>
        <taxon>Acytosteliales</taxon>
        <taxon>Cavenderiaceae</taxon>
        <taxon>Cavenderia</taxon>
    </lineage>
</organism>
<reference evidence="2" key="1">
    <citation type="journal article" date="2011" name="Genome Res.">
        <title>Phylogeny-wide analysis of social amoeba genomes highlights ancient origins for complex intercellular communication.</title>
        <authorList>
            <person name="Heidel A.J."/>
            <person name="Lawal H.M."/>
            <person name="Felder M."/>
            <person name="Schilde C."/>
            <person name="Helps N.R."/>
            <person name="Tunggal B."/>
            <person name="Rivero F."/>
            <person name="John U."/>
            <person name="Schleicher M."/>
            <person name="Eichinger L."/>
            <person name="Platzer M."/>
            <person name="Noegel A.A."/>
            <person name="Schaap P."/>
            <person name="Gloeckner G."/>
        </authorList>
    </citation>
    <scope>NUCLEOTIDE SEQUENCE [LARGE SCALE GENOMIC DNA]</scope>
    <source>
        <strain evidence="2">SH3</strain>
    </source>
</reference>
<dbReference type="GeneID" id="14866417"/>
<accession>F4QFQ1</accession>
<dbReference type="RefSeq" id="XP_004350208.1">
    <property type="nucleotide sequence ID" value="XM_004350158.1"/>
</dbReference>
<evidence type="ECO:0000313" key="2">
    <source>
        <dbReference type="Proteomes" id="UP000007797"/>
    </source>
</evidence>